<protein>
    <submittedName>
        <fullName evidence="1">Uncharacterized protein</fullName>
    </submittedName>
</protein>
<dbReference type="OrthoDB" id="9805416at2"/>
<accession>A0A501WKS0</accession>
<reference evidence="1 2" key="1">
    <citation type="submission" date="2019-06" db="EMBL/GenBank/DDBJ databases">
        <title>A novel bacterium of genus Marinomonas, isolated from coastal sand.</title>
        <authorList>
            <person name="Huang H."/>
            <person name="Mo K."/>
            <person name="Hu Y."/>
        </authorList>
    </citation>
    <scope>NUCLEOTIDE SEQUENCE [LARGE SCALE GENOMIC DNA]</scope>
    <source>
        <strain evidence="1 2">HB171799</strain>
    </source>
</reference>
<evidence type="ECO:0000313" key="1">
    <source>
        <dbReference type="EMBL" id="TPE49025.1"/>
    </source>
</evidence>
<sequence>MVFRGDYTGTGLDVFTNESNVPSALLELDNAALQPICANGIFETRAAMARVVMDISLLF</sequence>
<comment type="caution">
    <text evidence="1">The sequence shown here is derived from an EMBL/GenBank/DDBJ whole genome shotgun (WGS) entry which is preliminary data.</text>
</comment>
<evidence type="ECO:0000313" key="2">
    <source>
        <dbReference type="Proteomes" id="UP000315901"/>
    </source>
</evidence>
<name>A0A501WKS0_9GAMM</name>
<organism evidence="1 2">
    <name type="scientific">Maribrevibacterium harenarium</name>
    <dbReference type="NCBI Taxonomy" id="2589817"/>
    <lineage>
        <taxon>Bacteria</taxon>
        <taxon>Pseudomonadati</taxon>
        <taxon>Pseudomonadota</taxon>
        <taxon>Gammaproteobacteria</taxon>
        <taxon>Oceanospirillales</taxon>
        <taxon>Oceanospirillaceae</taxon>
        <taxon>Maribrevibacterium</taxon>
    </lineage>
</organism>
<dbReference type="Proteomes" id="UP000315901">
    <property type="component" value="Unassembled WGS sequence"/>
</dbReference>
<proteinExistence type="predicted"/>
<dbReference type="AlphaFoldDB" id="A0A501WKS0"/>
<gene>
    <name evidence="1" type="ORF">FJM67_12595</name>
</gene>
<keyword evidence="2" id="KW-1185">Reference proteome</keyword>
<dbReference type="Gene3D" id="3.40.50.720">
    <property type="entry name" value="NAD(P)-binding Rossmann-like Domain"/>
    <property type="match status" value="2"/>
</dbReference>
<dbReference type="EMBL" id="VFRR01000027">
    <property type="protein sequence ID" value="TPE49025.1"/>
    <property type="molecule type" value="Genomic_DNA"/>
</dbReference>
<dbReference type="RefSeq" id="WP_140589803.1">
    <property type="nucleotide sequence ID" value="NZ_VFRR01000027.1"/>
</dbReference>